<proteinExistence type="predicted"/>
<reference evidence="2" key="1">
    <citation type="journal article" date="2023" name="Commun. Biol.">
        <title>Genome analysis of Parmales, the sister group of diatoms, reveals the evolutionary specialization of diatoms from phago-mixotrophs to photoautotrophs.</title>
        <authorList>
            <person name="Ban H."/>
            <person name="Sato S."/>
            <person name="Yoshikawa S."/>
            <person name="Yamada K."/>
            <person name="Nakamura Y."/>
            <person name="Ichinomiya M."/>
            <person name="Sato N."/>
            <person name="Blanc-Mathieu R."/>
            <person name="Endo H."/>
            <person name="Kuwata A."/>
            <person name="Ogata H."/>
        </authorList>
    </citation>
    <scope>NUCLEOTIDE SEQUENCE [LARGE SCALE GENOMIC DNA]</scope>
    <source>
        <strain evidence="2">NIES 3700</strain>
    </source>
</reference>
<sequence length="77" mass="8540">MTVDIPEGVKDIYEGAFYHCTSLTTISFPTTLEMIGKVAFNYCKSLQSAILSHTKIQFLDAGAFYQCKNLETVGKLP</sequence>
<dbReference type="Proteomes" id="UP001165122">
    <property type="component" value="Unassembled WGS sequence"/>
</dbReference>
<dbReference type="EMBL" id="BRXW01000114">
    <property type="protein sequence ID" value="GMI07647.1"/>
    <property type="molecule type" value="Genomic_DNA"/>
</dbReference>
<dbReference type="Gene3D" id="3.80.10.10">
    <property type="entry name" value="Ribonuclease Inhibitor"/>
    <property type="match status" value="1"/>
</dbReference>
<dbReference type="OrthoDB" id="10264456at2759"/>
<evidence type="ECO:0008006" key="3">
    <source>
        <dbReference type="Google" id="ProtNLM"/>
    </source>
</evidence>
<protein>
    <recommendedName>
        <fullName evidence="3">Leucine-rich repeat domain-containing protein</fullName>
    </recommendedName>
</protein>
<dbReference type="InterPro" id="IPR032675">
    <property type="entry name" value="LRR_dom_sf"/>
</dbReference>
<name>A0A9W7CG40_9STRA</name>
<evidence type="ECO:0000313" key="2">
    <source>
        <dbReference type="Proteomes" id="UP001165122"/>
    </source>
</evidence>
<dbReference type="InterPro" id="IPR026906">
    <property type="entry name" value="LRR_5"/>
</dbReference>
<accession>A0A9W7CG40</accession>
<organism evidence="1 2">
    <name type="scientific">Triparma laevis f. longispina</name>
    <dbReference type="NCBI Taxonomy" id="1714387"/>
    <lineage>
        <taxon>Eukaryota</taxon>
        <taxon>Sar</taxon>
        <taxon>Stramenopiles</taxon>
        <taxon>Ochrophyta</taxon>
        <taxon>Bolidophyceae</taxon>
        <taxon>Parmales</taxon>
        <taxon>Triparmaceae</taxon>
        <taxon>Triparma</taxon>
    </lineage>
</organism>
<keyword evidence="2" id="KW-1185">Reference proteome</keyword>
<evidence type="ECO:0000313" key="1">
    <source>
        <dbReference type="EMBL" id="GMI07647.1"/>
    </source>
</evidence>
<gene>
    <name evidence="1" type="ORF">TrLO_g13218</name>
</gene>
<dbReference type="PANTHER" id="PTHR45661">
    <property type="entry name" value="SURFACE ANTIGEN"/>
    <property type="match status" value="1"/>
</dbReference>
<dbReference type="PANTHER" id="PTHR45661:SF3">
    <property type="entry name" value="IG-LIKE DOMAIN-CONTAINING PROTEIN"/>
    <property type="match status" value="1"/>
</dbReference>
<dbReference type="Pfam" id="PF13306">
    <property type="entry name" value="LRR_5"/>
    <property type="match status" value="1"/>
</dbReference>
<dbReference type="AlphaFoldDB" id="A0A9W7CG40"/>
<comment type="caution">
    <text evidence="1">The sequence shown here is derived from an EMBL/GenBank/DDBJ whole genome shotgun (WGS) entry which is preliminary data.</text>
</comment>
<dbReference type="SUPFAM" id="SSF52058">
    <property type="entry name" value="L domain-like"/>
    <property type="match status" value="1"/>
</dbReference>
<dbReference type="InterPro" id="IPR053139">
    <property type="entry name" value="Surface_bspA-like"/>
</dbReference>